<evidence type="ECO:0008006" key="5">
    <source>
        <dbReference type="Google" id="ProtNLM"/>
    </source>
</evidence>
<dbReference type="Proteomes" id="UP000230066">
    <property type="component" value="Unassembled WGS sequence"/>
</dbReference>
<keyword evidence="1" id="KW-0812">Transmembrane</keyword>
<accession>A0A4E0RUV0</accession>
<gene>
    <name evidence="3" type="ORF">D915_003302</name>
</gene>
<keyword evidence="2" id="KW-0732">Signal</keyword>
<feature type="chain" id="PRO_5020023695" description="ZP domain-containing protein" evidence="2">
    <location>
        <begin position="20"/>
        <end position="826"/>
    </location>
</feature>
<dbReference type="AlphaFoldDB" id="A0A4E0RUV0"/>
<evidence type="ECO:0000256" key="2">
    <source>
        <dbReference type="SAM" id="SignalP"/>
    </source>
</evidence>
<feature type="signal peptide" evidence="2">
    <location>
        <begin position="1"/>
        <end position="19"/>
    </location>
</feature>
<evidence type="ECO:0000313" key="3">
    <source>
        <dbReference type="EMBL" id="THD25848.1"/>
    </source>
</evidence>
<reference evidence="3" key="1">
    <citation type="submission" date="2019-03" db="EMBL/GenBank/DDBJ databases">
        <title>Improved annotation for the trematode Fasciola hepatica.</title>
        <authorList>
            <person name="Choi Y.-J."/>
            <person name="Martin J."/>
            <person name="Mitreva M."/>
        </authorList>
    </citation>
    <scope>NUCLEOTIDE SEQUENCE [LARGE SCALE GENOMIC DNA]</scope>
</reference>
<proteinExistence type="predicted"/>
<keyword evidence="4" id="KW-1185">Reference proteome</keyword>
<keyword evidence="1" id="KW-1133">Transmembrane helix</keyword>
<comment type="caution">
    <text evidence="3">The sequence shown here is derived from an EMBL/GenBank/DDBJ whole genome shotgun (WGS) entry which is preliminary data.</text>
</comment>
<dbReference type="EMBL" id="JXXN02000966">
    <property type="protein sequence ID" value="THD25848.1"/>
    <property type="molecule type" value="Genomic_DNA"/>
</dbReference>
<organism evidence="3 4">
    <name type="scientific">Fasciola hepatica</name>
    <name type="common">Liver fluke</name>
    <dbReference type="NCBI Taxonomy" id="6192"/>
    <lineage>
        <taxon>Eukaryota</taxon>
        <taxon>Metazoa</taxon>
        <taxon>Spiralia</taxon>
        <taxon>Lophotrochozoa</taxon>
        <taxon>Platyhelminthes</taxon>
        <taxon>Trematoda</taxon>
        <taxon>Digenea</taxon>
        <taxon>Plagiorchiida</taxon>
        <taxon>Echinostomata</taxon>
        <taxon>Echinostomatoidea</taxon>
        <taxon>Fasciolidae</taxon>
        <taxon>Fasciola</taxon>
    </lineage>
</organism>
<evidence type="ECO:0000256" key="1">
    <source>
        <dbReference type="SAM" id="Phobius"/>
    </source>
</evidence>
<name>A0A4E0RUV0_FASHE</name>
<protein>
    <recommendedName>
        <fullName evidence="5">ZP domain-containing protein</fullName>
    </recommendedName>
</protein>
<sequence length="826" mass="92621">MQRMLHLRVILFWSTFIWDQLENVKLFELTPVQNLQNIGISPCKSRAWNYCAQHVTNSVCNTQRDECFCRLGYVAIREADEIVCRTLLTDLSCRIDADCTHVDGSICHPGAGKCVCPGGTILVDYLHACRGRISSGQTDPCKTCMAVGGLCFAYRDTDHRGNRSTPSFVSPTGIGCQCSTLGSNKNIPHPICPFQLADIGESCDQSRRLCRSRKAQCKLTNEANERRIKSTQRTCQCSPDQVPVYQTYLHYHECFSKVRPNSLQSCSLCESIGGVCYDADGDGFADGCQCPIDRSHLISSDWNNALITGICQKQHVFTSCTDRELQVCYSPHSFGPYESLAARLSSGECTATIGPSLQNGTSCPLEANGSQKSFFDETQTRNGEEQEVYCLHFDSDTLTAKSCGIQFRTDIACSTQDSQRKVSYGGIIFIGGDPSVCGSAVRMRVPFQCSATTFCERIRSDTVKSPFVHGSAPRLSVINIHNQTIHTANERDQIRLELQLGDNSPNLVVDFCVTTTTKKQHIWFENKEKIQSEIAQSVQVIRCGNIEELPRLIDCKFSLLQDNLWPPILSTNHVQISSPFQILSQYSDEENVHFLCQLNLCLGKSVECLLRSLQKKMCKTKPQDWNETRRFLVSADLRVSHSETPKSTKCPDLSCFSLEQLLLVFLALILWNLICGFLLWNYRCRNRTTTAHPTLGRVSSSDLSNPPLSTAMDWTGSTDRLRSNRFQASVPTVNCHTVPHSLHSESVNGSLSELNRWIQHTEPENSMELEEFRNECMIHSCCPQAHNRELPHSPHTMDTFHLFTHSSEGKHKLLQTGSSCLEHEII</sequence>
<keyword evidence="1" id="KW-0472">Membrane</keyword>
<evidence type="ECO:0000313" key="4">
    <source>
        <dbReference type="Proteomes" id="UP000230066"/>
    </source>
</evidence>
<feature type="transmembrane region" description="Helical" evidence="1">
    <location>
        <begin position="661"/>
        <end position="680"/>
    </location>
</feature>